<geneLocation type="plasmid" evidence="5 7">
    <name>paNv_CAN2</name>
</geneLocation>
<evidence type="ECO:0000313" key="6">
    <source>
        <dbReference type="Proteomes" id="UP000295134"/>
    </source>
</evidence>
<name>A0A4P7L114_9GAMM</name>
<feature type="domain" description="Big-1" evidence="3">
    <location>
        <begin position="1458"/>
        <end position="1552"/>
    </location>
</feature>
<proteinExistence type="inferred from homology"/>
<feature type="domain" description="Big-1" evidence="3">
    <location>
        <begin position="1354"/>
        <end position="1448"/>
    </location>
</feature>
<feature type="domain" description="Big-1" evidence="3">
    <location>
        <begin position="1147"/>
        <end position="1242"/>
    </location>
</feature>
<keyword evidence="4" id="KW-0614">Plasmid</keyword>
<feature type="domain" description="Big-1" evidence="3">
    <location>
        <begin position="1668"/>
        <end position="1766"/>
    </location>
</feature>
<feature type="compositionally biased region" description="Polar residues" evidence="2">
    <location>
        <begin position="63"/>
        <end position="78"/>
    </location>
</feature>
<dbReference type="InterPro" id="IPR008964">
    <property type="entry name" value="Invasin/intimin_cell_adhesion"/>
</dbReference>
<feature type="domain" description="Big-1" evidence="3">
    <location>
        <begin position="838"/>
        <end position="930"/>
    </location>
</feature>
<dbReference type="GeneID" id="39751344"/>
<feature type="domain" description="Big-1" evidence="3">
    <location>
        <begin position="519"/>
        <end position="629"/>
    </location>
</feature>
<evidence type="ECO:0000256" key="2">
    <source>
        <dbReference type="SAM" id="MobiDB-lite"/>
    </source>
</evidence>
<dbReference type="Pfam" id="PF11924">
    <property type="entry name" value="IAT_beta"/>
    <property type="match status" value="1"/>
</dbReference>
<evidence type="ECO:0000259" key="3">
    <source>
        <dbReference type="PROSITE" id="PS51127"/>
    </source>
</evidence>
<sequence>MFKKFISSKKVISYILLLIHLFLVALLPISSAVKAIENAEMADTISGIQSLMNDANESNNIITEDNTASSSQGETSLFPSERLSSGHYPLEMPPSLETKGNSANTINTILPNLGGAETPPEDNTDQTLASIASQVGNILANRNAVDASIGYAKNIGEGLVNQRLNDWLNQYGTARISIGTDRKFSGDFLLPVIDSINSLLFTQLGLRTNKDRNTLNLGLGYRQYWGNWMYGINTFYDYDYSGGNARLGLGGEAWTDYLKLAANGYFGLTDWHQSKIAVMDDYDERPATGFDVRAEAYLPTYPKLGGSIKYEKYFGKGVHLGTGVDPDKLKDDPYALTLGINYTPIPLITLKGEHAAGDRNDTMVGMDIIYRFGVPLSQQLDPDAVDVMRSLVGNKYDFVDRNYDIVMQYRKQELINISLPVEMRAEAKETIIIPATVNKTKYGLKKINWTVSPSFIANGGSYQVISPTQLEIILPAYVYKTQKNTAQEYQISAVGIDNNDNESNRATTTIRVKPSRNVVNDLIVEPNSVLPANDRDHFTTTAVITNEHGQPLSHQVITFRVDGLKQQDGKLGATLSNGSQSATNGDGITATTDSQGKAVIYITSKVAGEGKITATMENGNYKNGPLKFSADRNSAQIAKLNVTKDKALADGKEKNMLYALVTDQNGNAVENIAVNLTATDGAVIENGATANTNQRGELIFGVTSTKAGSSEVTAEINGSQKTQSVAFVTGHPSAEKSLLTLQPATIVANGKTAANLKLELKDAQGNPISGDKVDFTTSLTNSQIKNTKEVGNGVYTAELTGITAGESTVGVKINGSVLKNKTAKVLLTADSDNPSPTKSKLEAKPDKIMADGKAVSTLKLTLQDVNGNLISGQSVKFNTTLANSSATPVTESEPGIYTAPLTGTKAGKTEISVEVAGKLLTVSPVIVILTADSGNVSGEKSKLTAAPSTVVANGVETSTLTLVLKDINDNLLGGQQVNFTSNLAKSQTSGTKETSEGVYSATLTGTQAGEAVIGVEVNGNVLNMTAVTKVTLIADNTKPGADKSKLEATPNRIVANGTESSVIKLTLKDINGNAIVGHKDQVKFTTSLTNSKVGDTVEESNGVYSAKLTGTTAGESKIGVEVNGAVLTVSPVVVTLTADSSKPGADKSTLEANPTRIVADGSAFSTVKLTLQDVNGNAISGLKDKVKFSTTLTNSKIGDTVEENNGVYTAKLTGTTAGETTLGVEVNGQPLIVSQVVKVTLSADDSKPSADKSKLAANPSSIVADGKISSTITLELKDVNGNPLAEQGVVFTPSLPGSEIGKVTEKGNGIYEASLVGTKAGQATISVGVNGKPLVGKTATVTLTADNSKPSKDKSKLEADPIEIVADGQASSTIKLTLLDVNDNPLAGQKVEFTSDLKNSHVSDAVKDEGNGIYTATLTGTTAGQASIEVKVNGAVLQIKNSAKVTLTADNKHPGKDNSKLEADPTTIVADGNTSSTIKLTLLDVNDNPLVGQVVKFKSSLKNSHVSDAVKDEGNGIYTATLTGTTAGQASIEVKVNDVVLPVKNAAKVTLTADSSNPSLDKSKLTAEPITIVADGKESATLKLTLIDIKDNPITGYLDKVSFSIDPTNSKVTVSEITEETPGVYTAKLTGTQVGDISITAKFNDLEVNLAPVTVTLTADNKTARLKQVTLDGDNTSKVANGRDAFTFIAVVKDANDNLVPNVEVTWQQDKGADATLPQPAKSKTDAKGEAKIDLTSTTKAVDNIQVSAKLADENVEKADKTVSFVGDTATARIQIKSLKKNNIIPADTQSEYPFEISVTDKNDNILKNYTLDMLVPDLSINEKLTTDNQGKVKFSPKSEIPGKFDGTVTSSTNNAVSGKFKVQYTIITLSSDN</sequence>
<dbReference type="InterPro" id="IPR015217">
    <property type="entry name" value="Invasin_dom_3"/>
</dbReference>
<keyword evidence="7" id="KW-1185">Reference proteome</keyword>
<dbReference type="InterPro" id="IPR038177">
    <property type="entry name" value="IAT_beta_sf"/>
</dbReference>
<feature type="domain" description="Big-1" evidence="3">
    <location>
        <begin position="736"/>
        <end position="828"/>
    </location>
</feature>
<dbReference type="InterPro" id="IPR003344">
    <property type="entry name" value="Big_1_dom"/>
</dbReference>
<evidence type="ECO:0000313" key="7">
    <source>
        <dbReference type="Proteomes" id="UP001177592"/>
    </source>
</evidence>
<feature type="domain" description="Big-1" evidence="3">
    <location>
        <begin position="1252"/>
        <end position="1344"/>
    </location>
</feature>
<dbReference type="PANTHER" id="PTHR39576:SF2">
    <property type="entry name" value="ATTACHING AND EFFACING PROTEIN HOMOLOG-RELATED"/>
    <property type="match status" value="1"/>
</dbReference>
<dbReference type="Proteomes" id="UP000295134">
    <property type="component" value="Plasmid pArsFIN5"/>
</dbReference>
<reference evidence="5" key="2">
    <citation type="submission" date="2023-04" db="EMBL/GenBank/DDBJ databases">
        <title>Genome dynamics across the evolutionary transition to endosymbiosis.</title>
        <authorList>
            <person name="Siozios S."/>
            <person name="Nadal-Jimenez P."/>
            <person name="Azagi T."/>
            <person name="Sprong H."/>
            <person name="Frost C.L."/>
            <person name="Parratt S.R."/>
            <person name="Taylor G."/>
            <person name="Brettell L."/>
            <person name="Lew K.C."/>
            <person name="Croft L."/>
            <person name="King K.C."/>
            <person name="Brockhurst M.A."/>
            <person name="Hypsa V."/>
            <person name="Novakova E."/>
            <person name="Darby A.C."/>
            <person name="Hurst G.D.D."/>
        </authorList>
    </citation>
    <scope>NUCLEOTIDE SEQUENCE</scope>
    <source>
        <strain evidence="5">ANv_CAN</strain>
        <plasmid evidence="5">paNv_CAN2</plasmid>
    </source>
</reference>
<accession>A0A4P7L114</accession>
<feature type="region of interest" description="Disordered" evidence="2">
    <location>
        <begin position="63"/>
        <end position="84"/>
    </location>
</feature>
<feature type="domain" description="Big-1" evidence="3">
    <location>
        <begin position="940"/>
        <end position="1033"/>
    </location>
</feature>
<dbReference type="Gene3D" id="2.40.160.160">
    <property type="entry name" value="Inverse autotransporter, beta-domain"/>
    <property type="match status" value="1"/>
</dbReference>
<feature type="domain" description="Big-1" evidence="3">
    <location>
        <begin position="1562"/>
        <end position="1658"/>
    </location>
</feature>
<dbReference type="SUPFAM" id="SSF49373">
    <property type="entry name" value="Invasin/intimin cell-adhesion fragments"/>
    <property type="match status" value="12"/>
</dbReference>
<evidence type="ECO:0000256" key="1">
    <source>
        <dbReference type="ARBA" id="ARBA00010116"/>
    </source>
</evidence>
<dbReference type="Gene3D" id="2.60.40.10">
    <property type="entry name" value="Immunoglobulins"/>
    <property type="match status" value="12"/>
</dbReference>
<dbReference type="InterPro" id="IPR013783">
    <property type="entry name" value="Ig-like_fold"/>
</dbReference>
<dbReference type="EMBL" id="CP038617">
    <property type="protein sequence ID" value="QBY46221.1"/>
    <property type="molecule type" value="Genomic_DNA"/>
</dbReference>
<dbReference type="InterPro" id="IPR024519">
    <property type="entry name" value="IAT_beta"/>
</dbReference>
<dbReference type="RefSeq" id="WP_051297138.1">
    <property type="nucleotide sequence ID" value="NZ_CP038617.1"/>
</dbReference>
<evidence type="ECO:0000313" key="4">
    <source>
        <dbReference type="EMBL" id="QBY46221.1"/>
    </source>
</evidence>
<dbReference type="Pfam" id="PF02369">
    <property type="entry name" value="Big_1"/>
    <property type="match status" value="2"/>
</dbReference>
<organism evidence="4 6">
    <name type="scientific">Arsenophonus nasoniae</name>
    <name type="common">son-killer infecting Nasonia vitripennis</name>
    <dbReference type="NCBI Taxonomy" id="638"/>
    <lineage>
        <taxon>Bacteria</taxon>
        <taxon>Pseudomonadati</taxon>
        <taxon>Pseudomonadota</taxon>
        <taxon>Gammaproteobacteria</taxon>
        <taxon>Enterobacterales</taxon>
        <taxon>Morganellaceae</taxon>
        <taxon>Arsenophonus</taxon>
    </lineage>
</organism>
<dbReference type="GO" id="GO:0009279">
    <property type="term" value="C:cell outer membrane"/>
    <property type="evidence" value="ECO:0007669"/>
    <property type="project" value="TreeGrafter"/>
</dbReference>
<protein>
    <submittedName>
        <fullName evidence="4">Invasin</fullName>
    </submittedName>
    <submittedName>
        <fullName evidence="5">Inverse autotransporter beta-barrel domain-containing protein</fullName>
    </submittedName>
</protein>
<dbReference type="Pfam" id="PF09134">
    <property type="entry name" value="Invasin_D3"/>
    <property type="match status" value="9"/>
</dbReference>
<feature type="domain" description="Big-1" evidence="3">
    <location>
        <begin position="637"/>
        <end position="728"/>
    </location>
</feature>
<geneLocation type="plasmid" evidence="4">
    <name>pArsFIN5</name>
</geneLocation>
<reference evidence="4 6" key="1">
    <citation type="submission" date="2019-03" db="EMBL/GenBank/DDBJ databases">
        <title>Long-read sequencing reveals hyperdense prophage content in a complex bacterial symbiont genome.</title>
        <authorList>
            <person name="Frost C.L."/>
            <person name="Siozios S."/>
            <person name="Nadal-Jimenez P."/>
            <person name="Brockhurst M.A."/>
            <person name="King K.C."/>
            <person name="Darby A.C."/>
            <person name="Hurst G.D.D."/>
        </authorList>
    </citation>
    <scope>NUCLEOTIDE SEQUENCE [LARGE SCALE GENOMIC DNA]</scope>
    <source>
        <strain evidence="4 6">FIN</strain>
        <plasmid evidence="4">pArsFIN5</plasmid>
        <plasmid evidence="6">parsfin5</plasmid>
    </source>
</reference>
<dbReference type="PANTHER" id="PTHR39576">
    <property type="entry name" value="ATTACHING AND EFFACING PROTEIN HOMOLOG-RELATED-RELATED"/>
    <property type="match status" value="1"/>
</dbReference>
<dbReference type="InterPro" id="IPR051715">
    <property type="entry name" value="Intimin-Invasin_domain"/>
</dbReference>
<evidence type="ECO:0000313" key="5">
    <source>
        <dbReference type="EMBL" id="WGM08138.1"/>
    </source>
</evidence>
<dbReference type="PROSITE" id="PS51127">
    <property type="entry name" value="BIG1"/>
    <property type="match status" value="12"/>
</dbReference>
<gene>
    <name evidence="4" type="ORF">ArsFIN_48320</name>
    <name evidence="5" type="ORF">QE258_22945</name>
</gene>
<comment type="similarity">
    <text evidence="1">Belongs to the intimin/invasin family.</text>
</comment>
<dbReference type="EMBL" id="CP123525">
    <property type="protein sequence ID" value="WGM08138.1"/>
    <property type="molecule type" value="Genomic_DNA"/>
</dbReference>
<feature type="domain" description="Big-1" evidence="3">
    <location>
        <begin position="1043"/>
        <end position="1137"/>
    </location>
</feature>
<dbReference type="KEGG" id="ans:ArsFIN_48320"/>
<geneLocation type="plasmid" evidence="6">
    <name>parsfin5</name>
</geneLocation>
<dbReference type="SMART" id="SM00634">
    <property type="entry name" value="BID_1"/>
    <property type="match status" value="13"/>
</dbReference>
<dbReference type="Proteomes" id="UP001177592">
    <property type="component" value="Plasmid paNv_CAN2"/>
</dbReference>